<keyword evidence="5" id="KW-0862">Zinc</keyword>
<evidence type="ECO:0000256" key="4">
    <source>
        <dbReference type="ARBA" id="ARBA00022771"/>
    </source>
</evidence>
<dbReference type="SMART" id="SM00225">
    <property type="entry name" value="BTB"/>
    <property type="match status" value="1"/>
</dbReference>
<dbReference type="SUPFAM" id="SSF54695">
    <property type="entry name" value="POZ domain"/>
    <property type="match status" value="1"/>
</dbReference>
<evidence type="ECO:0000256" key="2">
    <source>
        <dbReference type="ARBA" id="ARBA00022723"/>
    </source>
</evidence>
<dbReference type="PROSITE" id="PS00028">
    <property type="entry name" value="ZINC_FINGER_C2H2_1"/>
    <property type="match status" value="4"/>
</dbReference>
<reference evidence="12" key="1">
    <citation type="submission" date="2025-08" db="UniProtKB">
        <authorList>
            <consortium name="RefSeq"/>
        </authorList>
    </citation>
    <scope>IDENTIFICATION</scope>
</reference>
<feature type="compositionally biased region" description="Acidic residues" evidence="8">
    <location>
        <begin position="295"/>
        <end position="307"/>
    </location>
</feature>
<dbReference type="Gene3D" id="1.25.40.420">
    <property type="match status" value="1"/>
</dbReference>
<evidence type="ECO:0000256" key="8">
    <source>
        <dbReference type="SAM" id="MobiDB-lite"/>
    </source>
</evidence>
<dbReference type="Pfam" id="PF07707">
    <property type="entry name" value="BACK"/>
    <property type="match status" value="1"/>
</dbReference>
<name>A0AAJ6QSH2_9ACAR</name>
<evidence type="ECO:0000313" key="12">
    <source>
        <dbReference type="RefSeq" id="XP_003742406.2"/>
    </source>
</evidence>
<evidence type="ECO:0000259" key="10">
    <source>
        <dbReference type="PROSITE" id="PS50157"/>
    </source>
</evidence>
<dbReference type="Gene3D" id="3.30.710.10">
    <property type="entry name" value="Potassium Channel Kv1.1, Chain A"/>
    <property type="match status" value="1"/>
</dbReference>
<dbReference type="FunFam" id="3.30.160.60:FF:000446">
    <property type="entry name" value="Zinc finger protein"/>
    <property type="match status" value="1"/>
</dbReference>
<dbReference type="SUPFAM" id="SSF57667">
    <property type="entry name" value="beta-beta-alpha zinc fingers"/>
    <property type="match status" value="4"/>
</dbReference>
<feature type="region of interest" description="Disordered" evidence="8">
    <location>
        <begin position="286"/>
        <end position="332"/>
    </location>
</feature>
<evidence type="ECO:0000256" key="1">
    <source>
        <dbReference type="ARBA" id="ARBA00004123"/>
    </source>
</evidence>
<sequence>MASPRKSTLFQQLPREILDKFKKFRETGKFCDVTLVINNEEYHAHKLVLAASSPYFESVLKSHRVSTEHLVIPLSPIGSKSFQSVLNYFYTGSILVEPANALEVLQIANFLLLFRMKSFIAEILIGSLSSDNALCFRDTAIKLYVPDLHQAACTFIENNFERIRPNLLYLEFHKLEELLQDHRLSIPHDASLASLIVSWVCLRFEKRVKFLRILMTFVEWNDSIAEQILSQAAKRIQANELLPIILGVFEELKNNRSLTAPEFDPIAARMKLETMAVNAAIDSIARQDDSKDGTDSVDDEDNSDDDTNPSNGSALVEELGGDSNDSDDEAAVVGSNETADALQCGKCSFVARGKLRTALIYHHTVKVHLKQISYKCSLCGFVCFWKRQFTDHLKKVHFPRSPPYRCDVCDVKTERISSLVRHRRKHLTDRPFTCDLCSYRCRFKAQLVEHCKSHNIEKPYACEHCRRAFAVKIALDSHMRIHQGERYLKCDRCAFRTRYEHHLAMHRRIHLRRTMSCPLGCEFKSGSCSVMEAHIRAHPQDRNHICQLCGKTFLDKTHLARHLRSHNSKPYRCAKCEYSSPRRDYMNDHVNRYHDMKATAEK</sequence>
<dbReference type="RefSeq" id="XP_003742406.2">
    <property type="nucleotide sequence ID" value="XM_003742358.3"/>
</dbReference>
<dbReference type="GO" id="GO:0000981">
    <property type="term" value="F:DNA-binding transcription factor activity, RNA polymerase II-specific"/>
    <property type="evidence" value="ECO:0007669"/>
    <property type="project" value="TreeGrafter"/>
</dbReference>
<dbReference type="PANTHER" id="PTHR24394">
    <property type="entry name" value="ZINC FINGER PROTEIN"/>
    <property type="match status" value="1"/>
</dbReference>
<dbReference type="GeneID" id="100906206"/>
<evidence type="ECO:0000256" key="7">
    <source>
        <dbReference type="PROSITE-ProRule" id="PRU00042"/>
    </source>
</evidence>
<accession>A0AAJ6QSH2</accession>
<dbReference type="InterPro" id="IPR013087">
    <property type="entry name" value="Znf_C2H2_type"/>
</dbReference>
<keyword evidence="11" id="KW-1185">Reference proteome</keyword>
<feature type="domain" description="C2H2-type" evidence="10">
    <location>
        <begin position="544"/>
        <end position="571"/>
    </location>
</feature>
<evidence type="ECO:0000313" key="11">
    <source>
        <dbReference type="Proteomes" id="UP000694867"/>
    </source>
</evidence>
<keyword evidence="4 7" id="KW-0863">Zinc-finger</keyword>
<dbReference type="PROSITE" id="PS50097">
    <property type="entry name" value="BTB"/>
    <property type="match status" value="1"/>
</dbReference>
<dbReference type="InterPro" id="IPR000210">
    <property type="entry name" value="BTB/POZ_dom"/>
</dbReference>
<feature type="domain" description="C2H2-type" evidence="10">
    <location>
        <begin position="432"/>
        <end position="459"/>
    </location>
</feature>
<dbReference type="AlphaFoldDB" id="A0AAJ6QSH2"/>
<dbReference type="InterPro" id="IPR011333">
    <property type="entry name" value="SKP1/BTB/POZ_sf"/>
</dbReference>
<feature type="domain" description="C2H2-type" evidence="10">
    <location>
        <begin position="404"/>
        <end position="431"/>
    </location>
</feature>
<dbReference type="PROSITE" id="PS50157">
    <property type="entry name" value="ZINC_FINGER_C2H2_2"/>
    <property type="match status" value="5"/>
</dbReference>
<evidence type="ECO:0000256" key="5">
    <source>
        <dbReference type="ARBA" id="ARBA00022833"/>
    </source>
</evidence>
<keyword evidence="2" id="KW-0479">Metal-binding</keyword>
<dbReference type="CDD" id="cd18186">
    <property type="entry name" value="BTB_POZ_ZBTB_KLHL-like"/>
    <property type="match status" value="1"/>
</dbReference>
<dbReference type="InterPro" id="IPR011705">
    <property type="entry name" value="BACK"/>
</dbReference>
<dbReference type="FunFam" id="3.30.160.60:FF:000534">
    <property type="entry name" value="zinc finger protein 674"/>
    <property type="match status" value="1"/>
</dbReference>
<dbReference type="PANTHER" id="PTHR24394:SF29">
    <property type="entry name" value="MYONEURIN"/>
    <property type="match status" value="1"/>
</dbReference>
<dbReference type="GO" id="GO:0005634">
    <property type="term" value="C:nucleus"/>
    <property type="evidence" value="ECO:0007669"/>
    <property type="project" value="UniProtKB-SubCell"/>
</dbReference>
<dbReference type="GO" id="GO:0008270">
    <property type="term" value="F:zinc ion binding"/>
    <property type="evidence" value="ECO:0007669"/>
    <property type="project" value="UniProtKB-KW"/>
</dbReference>
<dbReference type="Pfam" id="PF00651">
    <property type="entry name" value="BTB"/>
    <property type="match status" value="1"/>
</dbReference>
<dbReference type="SMART" id="SM00355">
    <property type="entry name" value="ZnF_C2H2"/>
    <property type="match status" value="9"/>
</dbReference>
<dbReference type="Proteomes" id="UP000694867">
    <property type="component" value="Unplaced"/>
</dbReference>
<protein>
    <submittedName>
        <fullName evidence="12">Myoneurin</fullName>
    </submittedName>
</protein>
<keyword evidence="3" id="KW-0677">Repeat</keyword>
<gene>
    <name evidence="12" type="primary">LOC100906206</name>
</gene>
<organism evidence="11 12">
    <name type="scientific">Galendromus occidentalis</name>
    <name type="common">western predatory mite</name>
    <dbReference type="NCBI Taxonomy" id="34638"/>
    <lineage>
        <taxon>Eukaryota</taxon>
        <taxon>Metazoa</taxon>
        <taxon>Ecdysozoa</taxon>
        <taxon>Arthropoda</taxon>
        <taxon>Chelicerata</taxon>
        <taxon>Arachnida</taxon>
        <taxon>Acari</taxon>
        <taxon>Parasitiformes</taxon>
        <taxon>Mesostigmata</taxon>
        <taxon>Gamasina</taxon>
        <taxon>Phytoseioidea</taxon>
        <taxon>Phytoseiidae</taxon>
        <taxon>Typhlodrominae</taxon>
        <taxon>Galendromus</taxon>
    </lineage>
</organism>
<dbReference type="Gene3D" id="3.30.160.60">
    <property type="entry name" value="Classic Zinc Finger"/>
    <property type="match status" value="4"/>
</dbReference>
<dbReference type="InterPro" id="IPR036236">
    <property type="entry name" value="Znf_C2H2_sf"/>
</dbReference>
<keyword evidence="6" id="KW-0539">Nucleus</keyword>
<feature type="domain" description="C2H2-type" evidence="10">
    <location>
        <begin position="460"/>
        <end position="487"/>
    </location>
</feature>
<evidence type="ECO:0000256" key="3">
    <source>
        <dbReference type="ARBA" id="ARBA00022737"/>
    </source>
</evidence>
<feature type="domain" description="C2H2-type" evidence="10">
    <location>
        <begin position="374"/>
        <end position="402"/>
    </location>
</feature>
<dbReference type="Pfam" id="PF00096">
    <property type="entry name" value="zf-C2H2"/>
    <property type="match status" value="3"/>
</dbReference>
<feature type="domain" description="BTB" evidence="9">
    <location>
        <begin position="31"/>
        <end position="98"/>
    </location>
</feature>
<evidence type="ECO:0000256" key="6">
    <source>
        <dbReference type="ARBA" id="ARBA00023242"/>
    </source>
</evidence>
<proteinExistence type="predicted"/>
<dbReference type="KEGG" id="goe:100906206"/>
<evidence type="ECO:0000259" key="9">
    <source>
        <dbReference type="PROSITE" id="PS50097"/>
    </source>
</evidence>
<comment type="subcellular location">
    <subcellularLocation>
        <location evidence="1">Nucleus</location>
    </subcellularLocation>
</comment>